<dbReference type="EMBL" id="WUEK01000002">
    <property type="protein sequence ID" value="MXG88559.1"/>
    <property type="molecule type" value="Genomic_DNA"/>
</dbReference>
<protein>
    <submittedName>
        <fullName evidence="1">Uncharacterized protein</fullName>
    </submittedName>
</protein>
<keyword evidence="2" id="KW-1185">Reference proteome</keyword>
<dbReference type="Proteomes" id="UP000473325">
    <property type="component" value="Unassembled WGS sequence"/>
</dbReference>
<reference evidence="1 2" key="1">
    <citation type="submission" date="2019-12" db="EMBL/GenBank/DDBJ databases">
        <authorList>
            <person name="Kun Z."/>
        </authorList>
    </citation>
    <scope>NUCLEOTIDE SEQUENCE [LARGE SCALE GENOMIC DNA]</scope>
    <source>
        <strain evidence="1 2">YIM 123512</strain>
    </source>
</reference>
<comment type="caution">
    <text evidence="1">The sequence shown here is derived from an EMBL/GenBank/DDBJ whole genome shotgun (WGS) entry which is preliminary data.</text>
</comment>
<organism evidence="1 2">
    <name type="scientific">Nocardioides flavescens</name>
    <dbReference type="NCBI Taxonomy" id="2691959"/>
    <lineage>
        <taxon>Bacteria</taxon>
        <taxon>Bacillati</taxon>
        <taxon>Actinomycetota</taxon>
        <taxon>Actinomycetes</taxon>
        <taxon>Propionibacteriales</taxon>
        <taxon>Nocardioidaceae</taxon>
        <taxon>Nocardioides</taxon>
    </lineage>
</organism>
<dbReference type="RefSeq" id="WP_160875139.1">
    <property type="nucleotide sequence ID" value="NZ_WUEK01000002.1"/>
</dbReference>
<evidence type="ECO:0000313" key="2">
    <source>
        <dbReference type="Proteomes" id="UP000473325"/>
    </source>
</evidence>
<sequence length="203" mass="20995">MAGVENPVDRGLARALRRAVLDHAGSEQRRLHPPVLHVGVPGGFPGGFPGGVPGAVPGAAVARLDLGATAGPVDPGLAVDVVAAMRARVRRAAEGDGVRRRMWATVCRAGAPSAELDDGPDDLDYAGAPAGGPEVDLAPFVWLTRAGDPALLQDLDAHWLAAAGAAYAEAGAALTFVVVGRRGWYDPRSGVGRTWVRLRQPVR</sequence>
<gene>
    <name evidence="1" type="ORF">GRQ65_03245</name>
</gene>
<proteinExistence type="predicted"/>
<evidence type="ECO:0000313" key="1">
    <source>
        <dbReference type="EMBL" id="MXG88559.1"/>
    </source>
</evidence>
<dbReference type="AlphaFoldDB" id="A0A6L7EWZ1"/>
<accession>A0A6L7EWZ1</accession>
<name>A0A6L7EWZ1_9ACTN</name>